<accession>A0A8J6I1S8</accession>
<evidence type="ECO:0000256" key="1">
    <source>
        <dbReference type="SAM" id="Phobius"/>
    </source>
</evidence>
<feature type="transmembrane region" description="Helical" evidence="1">
    <location>
        <begin position="30"/>
        <end position="49"/>
    </location>
</feature>
<protein>
    <submittedName>
        <fullName evidence="2">Uncharacterized protein</fullName>
    </submittedName>
</protein>
<keyword evidence="1" id="KW-1133">Transmembrane helix</keyword>
<dbReference type="EMBL" id="JAAKDE010000071">
    <property type="protein sequence ID" value="MBA2134155.1"/>
    <property type="molecule type" value="Genomic_DNA"/>
</dbReference>
<name>A0A8J6I1S8_9FIRM</name>
<keyword evidence="1" id="KW-0812">Transmembrane</keyword>
<keyword evidence="1" id="KW-0472">Membrane</keyword>
<organism evidence="2 3">
    <name type="scientific">Capillibacterium thermochitinicola</name>
    <dbReference type="NCBI Taxonomy" id="2699427"/>
    <lineage>
        <taxon>Bacteria</taxon>
        <taxon>Bacillati</taxon>
        <taxon>Bacillota</taxon>
        <taxon>Capillibacterium</taxon>
    </lineage>
</organism>
<evidence type="ECO:0000313" key="2">
    <source>
        <dbReference type="EMBL" id="MBA2134155.1"/>
    </source>
</evidence>
<gene>
    <name evidence="2" type="ORF">G5B42_11520</name>
</gene>
<feature type="transmembrane region" description="Helical" evidence="1">
    <location>
        <begin position="141"/>
        <end position="169"/>
    </location>
</feature>
<keyword evidence="3" id="KW-1185">Reference proteome</keyword>
<reference evidence="2" key="1">
    <citation type="submission" date="2020-06" db="EMBL/GenBank/DDBJ databases">
        <title>Novel chitinolytic bacterium.</title>
        <authorList>
            <person name="Ungkulpasvich U."/>
            <person name="Kosugi A."/>
            <person name="Uke A."/>
        </authorList>
    </citation>
    <scope>NUCLEOTIDE SEQUENCE</scope>
    <source>
        <strain evidence="2">UUS1-1</strain>
    </source>
</reference>
<proteinExistence type="predicted"/>
<comment type="caution">
    <text evidence="2">The sequence shown here is derived from an EMBL/GenBank/DDBJ whole genome shotgun (WGS) entry which is preliminary data.</text>
</comment>
<feature type="transmembrane region" description="Helical" evidence="1">
    <location>
        <begin position="69"/>
        <end position="91"/>
    </location>
</feature>
<feature type="transmembrane region" description="Helical" evidence="1">
    <location>
        <begin position="175"/>
        <end position="193"/>
    </location>
</feature>
<dbReference type="Proteomes" id="UP000657177">
    <property type="component" value="Unassembled WGS sequence"/>
</dbReference>
<dbReference type="AlphaFoldDB" id="A0A8J6I1S8"/>
<evidence type="ECO:0000313" key="3">
    <source>
        <dbReference type="Proteomes" id="UP000657177"/>
    </source>
</evidence>
<dbReference type="RefSeq" id="WP_181340616.1">
    <property type="nucleotide sequence ID" value="NZ_JAAKDE010000071.1"/>
</dbReference>
<sequence>MSDKKTDILYNHYIDTYANAKERENLRNKLFLITVGLLGLILLELTYSTDMVNAIKQINILGININISVIPLPILISFTWTFFSILSVRYYQVTIHIDKLYLYIHGLEKKLSALMGENNIISRESSGYLTKKFSIFRHCVWYYYTAIYPAIVIIVIIWSLILESSIAIIPIYHKYYDFCLGLLSVGFLVFYLVGQWLEK</sequence>